<keyword evidence="3" id="KW-1185">Reference proteome</keyword>
<reference evidence="2" key="1">
    <citation type="submission" date="2020-11" db="EMBL/GenBank/DDBJ databases">
        <title>Azospira restricta DSM 18626 genome sequence.</title>
        <authorList>
            <person name="Moe W.M."/>
        </authorList>
    </citation>
    <scope>NUCLEOTIDE SEQUENCE</scope>
    <source>
        <strain evidence="2">DSM 18626</strain>
    </source>
</reference>
<dbReference type="Proteomes" id="UP000663444">
    <property type="component" value="Chromosome"/>
</dbReference>
<dbReference type="InterPro" id="IPR029021">
    <property type="entry name" value="Prot-tyrosine_phosphatase-like"/>
</dbReference>
<dbReference type="SUPFAM" id="SSF52799">
    <property type="entry name" value="(Phosphotyrosine protein) phosphatases II"/>
    <property type="match status" value="1"/>
</dbReference>
<dbReference type="InterPro" id="IPR000387">
    <property type="entry name" value="Tyr_Pase_dom"/>
</dbReference>
<dbReference type="RefSeq" id="WP_203387900.1">
    <property type="nucleotide sequence ID" value="NZ_CP064781.1"/>
</dbReference>
<proteinExistence type="predicted"/>
<dbReference type="Gene3D" id="3.90.190.10">
    <property type="entry name" value="Protein tyrosine phosphatase superfamily"/>
    <property type="match status" value="1"/>
</dbReference>
<evidence type="ECO:0000313" key="2">
    <source>
        <dbReference type="EMBL" id="QRJ64355.1"/>
    </source>
</evidence>
<evidence type="ECO:0000259" key="1">
    <source>
        <dbReference type="PROSITE" id="PS50056"/>
    </source>
</evidence>
<dbReference type="PROSITE" id="PS50056">
    <property type="entry name" value="TYR_PHOSPHATASE_2"/>
    <property type="match status" value="1"/>
</dbReference>
<name>A0A974Y491_9RHOO</name>
<gene>
    <name evidence="2" type="ORF">IWH25_03110</name>
</gene>
<dbReference type="AlphaFoldDB" id="A0A974Y491"/>
<organism evidence="2 3">
    <name type="scientific">Azospira restricta</name>
    <dbReference type="NCBI Taxonomy" id="404405"/>
    <lineage>
        <taxon>Bacteria</taxon>
        <taxon>Pseudomonadati</taxon>
        <taxon>Pseudomonadota</taxon>
        <taxon>Betaproteobacteria</taxon>
        <taxon>Rhodocyclales</taxon>
        <taxon>Rhodocyclaceae</taxon>
        <taxon>Azospira</taxon>
    </lineage>
</organism>
<protein>
    <submittedName>
        <fullName evidence="2">Dual specificity protein phosphatase family protein</fullName>
    </submittedName>
</protein>
<dbReference type="InterPro" id="IPR016130">
    <property type="entry name" value="Tyr_Pase_AS"/>
</dbReference>
<feature type="domain" description="Tyrosine specific protein phosphatases" evidence="1">
    <location>
        <begin position="76"/>
        <end position="107"/>
    </location>
</feature>
<dbReference type="EMBL" id="CP064781">
    <property type="protein sequence ID" value="QRJ64355.1"/>
    <property type="molecule type" value="Genomic_DNA"/>
</dbReference>
<dbReference type="KEGG" id="ares:IWH25_03110"/>
<dbReference type="PROSITE" id="PS00383">
    <property type="entry name" value="TYR_PHOSPHATASE_1"/>
    <property type="match status" value="1"/>
</dbReference>
<accession>A0A974Y491</accession>
<sequence>MTINHVFFASRELAESLAGNPYMAVISITDPGAPAASLDPLFQHVLRLSFFDAAPADEYTPTPPGMFNHAVARRIDDFVRRLHAAPFAISVLVHCEAGVSRSAAVALFVEAATGAPLQAREFAYEANPWVLDRLLALRPGLQIDVPLAGDAHERRRRQRA</sequence>
<evidence type="ECO:0000313" key="3">
    <source>
        <dbReference type="Proteomes" id="UP000663444"/>
    </source>
</evidence>